<evidence type="ECO:0000313" key="3">
    <source>
        <dbReference type="Proteomes" id="UP000548119"/>
    </source>
</evidence>
<keyword evidence="3" id="KW-1185">Reference proteome</keyword>
<name>A0ABR6E2B1_9HYPH</name>
<sequence>MRSSNGRSDCGEGSSNGEDGEDAAETSGVGENEECTSEGGGGENAVSRDGVGRDSAGRGGVGRGGVGRDDEREDTLREGGGEVIIGKEGEVVGEDKAGVDEANANEGIYPLP</sequence>
<evidence type="ECO:0000313" key="2">
    <source>
        <dbReference type="EMBL" id="MBA9082697.1"/>
    </source>
</evidence>
<dbReference type="Proteomes" id="UP000548119">
    <property type="component" value="Unassembled WGS sequence"/>
</dbReference>
<evidence type="ECO:0000256" key="1">
    <source>
        <dbReference type="SAM" id="MobiDB-lite"/>
    </source>
</evidence>
<comment type="caution">
    <text evidence="2">The sequence shown here is derived from an EMBL/GenBank/DDBJ whole genome shotgun (WGS) entry which is preliminary data.</text>
</comment>
<organism evidence="2 3">
    <name type="scientific">Bartonella chomelii</name>
    <dbReference type="NCBI Taxonomy" id="236402"/>
    <lineage>
        <taxon>Bacteria</taxon>
        <taxon>Pseudomonadati</taxon>
        <taxon>Pseudomonadota</taxon>
        <taxon>Alphaproteobacteria</taxon>
        <taxon>Hyphomicrobiales</taxon>
        <taxon>Bartonellaceae</taxon>
        <taxon>Bartonella</taxon>
    </lineage>
</organism>
<dbReference type="RefSeq" id="WP_182480099.1">
    <property type="nucleotide sequence ID" value="NZ_CAWPNC010000002.1"/>
</dbReference>
<reference evidence="2 3" key="1">
    <citation type="submission" date="2020-08" db="EMBL/GenBank/DDBJ databases">
        <title>Genomic Encyclopedia of Type Strains, Phase IV (KMG-IV): sequencing the most valuable type-strain genomes for metagenomic binning, comparative biology and taxonomic classification.</title>
        <authorList>
            <person name="Goeker M."/>
        </authorList>
    </citation>
    <scope>NUCLEOTIDE SEQUENCE [LARGE SCALE GENOMIC DNA]</scope>
    <source>
        <strain evidence="2 3">DSM 21431</strain>
    </source>
</reference>
<gene>
    <name evidence="2" type="ORF">GGR10_000538</name>
</gene>
<proteinExistence type="predicted"/>
<accession>A0ABR6E2B1</accession>
<dbReference type="EMBL" id="JACJIR010000002">
    <property type="protein sequence ID" value="MBA9082697.1"/>
    <property type="molecule type" value="Genomic_DNA"/>
</dbReference>
<evidence type="ECO:0008006" key="4">
    <source>
        <dbReference type="Google" id="ProtNLM"/>
    </source>
</evidence>
<protein>
    <recommendedName>
        <fullName evidence="4">Phage related protein</fullName>
    </recommendedName>
</protein>
<feature type="region of interest" description="Disordered" evidence="1">
    <location>
        <begin position="1"/>
        <end position="112"/>
    </location>
</feature>
<feature type="compositionally biased region" description="Basic and acidic residues" evidence="1">
    <location>
        <begin position="66"/>
        <end position="99"/>
    </location>
</feature>